<dbReference type="Pfam" id="PF07676">
    <property type="entry name" value="PD40"/>
    <property type="match status" value="6"/>
</dbReference>
<dbReference type="RefSeq" id="WP_378586750.1">
    <property type="nucleotide sequence ID" value="NZ_JBHSKD010000004.1"/>
</dbReference>
<proteinExistence type="inferred from homology"/>
<dbReference type="Proteomes" id="UP001596087">
    <property type="component" value="Unassembled WGS sequence"/>
</dbReference>
<evidence type="ECO:0000313" key="2">
    <source>
        <dbReference type="EMBL" id="MFC5175651.1"/>
    </source>
</evidence>
<dbReference type="SUPFAM" id="SSF82171">
    <property type="entry name" value="DPP6 N-terminal domain-like"/>
    <property type="match status" value="2"/>
</dbReference>
<keyword evidence="3" id="KW-1185">Reference proteome</keyword>
<name>A0ABW0BEG2_9ACTN</name>
<dbReference type="PANTHER" id="PTHR36842:SF1">
    <property type="entry name" value="PROTEIN TOLB"/>
    <property type="match status" value="1"/>
</dbReference>
<accession>A0ABW0BEG2</accession>
<evidence type="ECO:0000256" key="1">
    <source>
        <dbReference type="ARBA" id="ARBA00009820"/>
    </source>
</evidence>
<comment type="caution">
    <text evidence="2">The sequence shown here is derived from an EMBL/GenBank/DDBJ whole genome shotgun (WGS) entry which is preliminary data.</text>
</comment>
<dbReference type="PANTHER" id="PTHR36842">
    <property type="entry name" value="PROTEIN TOLB HOMOLOG"/>
    <property type="match status" value="1"/>
</dbReference>
<gene>
    <name evidence="2" type="ORF">ACFPGP_03140</name>
</gene>
<organism evidence="2 3">
    <name type="scientific">Nocardioides taihuensis</name>
    <dbReference type="NCBI Taxonomy" id="1835606"/>
    <lineage>
        <taxon>Bacteria</taxon>
        <taxon>Bacillati</taxon>
        <taxon>Actinomycetota</taxon>
        <taxon>Actinomycetes</taxon>
        <taxon>Propionibacteriales</taxon>
        <taxon>Nocardioidaceae</taxon>
        <taxon>Nocardioides</taxon>
    </lineage>
</organism>
<dbReference type="InterPro" id="IPR011659">
    <property type="entry name" value="WD40"/>
</dbReference>
<sequence length="606" mass="63720">MKASRPAPHWITVFAGPVIAAVTAAVLGLALTAPAHSRPAPSAQPPAPASAQAEATVGMLAYTAASGTGRRDDIYTIRTDGSRRRQVSRHGGWGPTWSADGTQIAYTGYDGGIWVINADGSDEHRIIRRGLYPAWSPDGSRIAYGLGERLILFDPATATKTVVATGTDWQRTESPTWSPDGTMLAFVGGAFDENYDLDQQLYTVAADGTGLTALTATYPYAGNPTWSPDGALIAYQEVPDERDSFGEGDLYTIAPDGTGRTRLLDSGGTDSDPVWSPDGTQIAYSSDGASWEYPGVLHGIWLADADGTRRTFLTRQGGGPVWRPGYSQPATTVTYPTPGRGARLAFVAITDTGGDLFTMRPDGTGLRQLTTTGDVTDLAWAPDHQHLAYASAGVLTIRQPDGTVSSTGVALAGRSFAWTPDGRAIAWGGRGRRLTVLHLRTGAVTHVRLGRIITTPDDPAYSPDGRTIVFTANFDIGGTALGLVDADGGQARLLTHVGGVALQPTWTANGKRIVFAHQPGRDAISGDEVLSIRLDGTRLRTLAAGAGLLAAPAASPAGHRVAFFSDGPHPYGAAPRPGIWVTGATGAPRGGLQLARIDRSVCYLDW</sequence>
<protein>
    <submittedName>
        <fullName evidence="2">Uncharacterized protein</fullName>
    </submittedName>
</protein>
<comment type="similarity">
    <text evidence="1">Belongs to the TolB family.</text>
</comment>
<evidence type="ECO:0000313" key="3">
    <source>
        <dbReference type="Proteomes" id="UP001596087"/>
    </source>
</evidence>
<dbReference type="InterPro" id="IPR011042">
    <property type="entry name" value="6-blade_b-propeller_TolB-like"/>
</dbReference>
<reference evidence="3" key="1">
    <citation type="journal article" date="2019" name="Int. J. Syst. Evol. Microbiol.">
        <title>The Global Catalogue of Microorganisms (GCM) 10K type strain sequencing project: providing services to taxonomists for standard genome sequencing and annotation.</title>
        <authorList>
            <consortium name="The Broad Institute Genomics Platform"/>
            <consortium name="The Broad Institute Genome Sequencing Center for Infectious Disease"/>
            <person name="Wu L."/>
            <person name="Ma J."/>
        </authorList>
    </citation>
    <scope>NUCLEOTIDE SEQUENCE [LARGE SCALE GENOMIC DNA]</scope>
    <source>
        <strain evidence="3">DFY41</strain>
    </source>
</reference>
<dbReference type="EMBL" id="JBHSKD010000004">
    <property type="protein sequence ID" value="MFC5175651.1"/>
    <property type="molecule type" value="Genomic_DNA"/>
</dbReference>
<dbReference type="Gene3D" id="2.120.10.30">
    <property type="entry name" value="TolB, C-terminal domain"/>
    <property type="match status" value="3"/>
</dbReference>